<dbReference type="Pfam" id="PF25124">
    <property type="entry name" value="DUF7816"/>
    <property type="match status" value="1"/>
</dbReference>
<accession>A0A8J6EF62</accession>
<dbReference type="InterPro" id="IPR056718">
    <property type="entry name" value="DUF7816"/>
</dbReference>
<dbReference type="OrthoDB" id="3231855at2759"/>
<dbReference type="InterPro" id="IPR036063">
    <property type="entry name" value="Smr_dom_sf"/>
</dbReference>
<feature type="domain" description="Smr" evidence="2">
    <location>
        <begin position="1012"/>
        <end position="1091"/>
    </location>
</feature>
<dbReference type="PROSITE" id="PS50828">
    <property type="entry name" value="SMR"/>
    <property type="match status" value="1"/>
</dbReference>
<dbReference type="InterPro" id="IPR056720">
    <property type="entry name" value="DUF7818"/>
</dbReference>
<evidence type="ECO:0000313" key="3">
    <source>
        <dbReference type="EMBL" id="KAG9467880.1"/>
    </source>
</evidence>
<feature type="compositionally biased region" description="Polar residues" evidence="1">
    <location>
        <begin position="232"/>
        <end position="255"/>
    </location>
</feature>
<dbReference type="Pfam" id="PF25126">
    <property type="entry name" value="DUF7818"/>
    <property type="match status" value="1"/>
</dbReference>
<dbReference type="GO" id="GO:0004519">
    <property type="term" value="F:endonuclease activity"/>
    <property type="evidence" value="ECO:0007669"/>
    <property type="project" value="TreeGrafter"/>
</dbReference>
<dbReference type="PANTHER" id="PTHR46535:SF1">
    <property type="entry name" value="NEDD4-BINDING PROTEIN 2"/>
    <property type="match status" value="1"/>
</dbReference>
<dbReference type="Gene3D" id="3.30.1370.110">
    <property type="match status" value="1"/>
</dbReference>
<keyword evidence="4" id="KW-1185">Reference proteome</keyword>
<sequence>MPENSARNWWIREEPPKAVKQKYKVIFREPDTWWKCNPKELERRNQHGVKKEKIIKMLEHFEHVTVNSLLNLSHPKTSKNTANSQRKMDENNGDNMADTGSAAPASQKSLEVSKDGPECFPDAAGLEVKNLSTAENADYTEILQLVPTINIDNDDCANNDASVEATEDQQGLDKDSGSFLLNERPELLNFVGDWPVEQTMSQRAPRSRKARARPEKQNPSVQESGENDESTNPDSEQIDTANDQGQIDSGASEQGQLEEAAALVTEHHIDSSTVNSDGEEQLLELENPFCTSLTLHNKEDWAENEDQSEAAIVKISEVQEQVAESTNGEDIQGLSSVNEDVKVKPRQPRRSCKLALNFTNHCSITPKPNESKCFQQPSVDLCKFSQTEPQDFALAWRIEKKNVDVLDSSKIIIGKSSNFKSQSVDNNSDAQENIPYRVMHHKSTFVVEDDIISLGDQDSLVILCRLFRSLSFDVLKDLFERCNKDIEWTTNLLLDSGEKIYKEEECEVEESEDLESCSYSDKDNSSEITEEKSGIIAEEVYEDTETGSTDHSLKAPEYSPFVNALPLVVAEELKNGNVLSSNEMNLNRCRFTSELQERFPNHETITDTIVSDISWPSDLESEHGNTYHSSPNILQSSDLLKTITKGNKEEINLNHSNLSMKLDIRQPEILVGENNEAQEVREVTAVVEEETKTQNESNARSRSKESLQFDYLELALPPEFAFQLTELFGPVGIDPGSLTIEDCVVPIDLKLAECIHKKWKESIMERHRQEALSYQLILQDSIRDDPVDLDKSLQESESGVSQRETDLFPFMDQWNTRINKVSLREIIAEEMAIQAHEDSKKAASSKNCAVKLKEKQLLELFPHVEQQLLLDIFKENDYNLEKTEQFMSSVLEADPVRNVIAQGFKQAAYTATERSKEKKLKSDEDLLNERYFQDLEYPNYNDFRAEAFLYHQKQQESYRKAAEAHHRGMKQVAAYYAQQGYLYGQKMKEENQRAAVQIFERANEYLLPENILDLHGLHVDEAMKHLRKVLQEKTDEFKQNGGKPHLLVITGRGNHSQGGVPRIKPAVMDFLTNHDYRFQEKTPGVLRINLK</sequence>
<dbReference type="InterPro" id="IPR013899">
    <property type="entry name" value="DUF1771"/>
</dbReference>
<feature type="region of interest" description="Disordered" evidence="1">
    <location>
        <begin position="72"/>
        <end position="118"/>
    </location>
</feature>
<dbReference type="InterPro" id="IPR056719">
    <property type="entry name" value="DUF7817"/>
</dbReference>
<dbReference type="Pfam" id="PF25125">
    <property type="entry name" value="DUF7817"/>
    <property type="match status" value="1"/>
</dbReference>
<dbReference type="InterPro" id="IPR002625">
    <property type="entry name" value="Smr_dom"/>
</dbReference>
<evidence type="ECO:0000256" key="1">
    <source>
        <dbReference type="SAM" id="MobiDB-lite"/>
    </source>
</evidence>
<protein>
    <recommendedName>
        <fullName evidence="2">Smr domain-containing protein</fullName>
    </recommendedName>
</protein>
<evidence type="ECO:0000259" key="2">
    <source>
        <dbReference type="PROSITE" id="PS50828"/>
    </source>
</evidence>
<dbReference type="CDD" id="cd14279">
    <property type="entry name" value="CUE"/>
    <property type="match status" value="1"/>
</dbReference>
<dbReference type="EMBL" id="WNTK01001140">
    <property type="protein sequence ID" value="KAG9467880.1"/>
    <property type="molecule type" value="Genomic_DNA"/>
</dbReference>
<organism evidence="3 4">
    <name type="scientific">Eleutherodactylus coqui</name>
    <name type="common">Puerto Rican coqui</name>
    <dbReference type="NCBI Taxonomy" id="57060"/>
    <lineage>
        <taxon>Eukaryota</taxon>
        <taxon>Metazoa</taxon>
        <taxon>Chordata</taxon>
        <taxon>Craniata</taxon>
        <taxon>Vertebrata</taxon>
        <taxon>Euteleostomi</taxon>
        <taxon>Amphibia</taxon>
        <taxon>Batrachia</taxon>
        <taxon>Anura</taxon>
        <taxon>Neobatrachia</taxon>
        <taxon>Hyloidea</taxon>
        <taxon>Eleutherodactylidae</taxon>
        <taxon>Eleutherodactylinae</taxon>
        <taxon>Eleutherodactylus</taxon>
        <taxon>Eleutherodactylus</taxon>
    </lineage>
</organism>
<dbReference type="SUPFAM" id="SSF160443">
    <property type="entry name" value="SMR domain-like"/>
    <property type="match status" value="1"/>
</dbReference>
<dbReference type="Pfam" id="PF01713">
    <property type="entry name" value="Smr"/>
    <property type="match status" value="1"/>
</dbReference>
<feature type="region of interest" description="Disordered" evidence="1">
    <location>
        <begin position="198"/>
        <end position="258"/>
    </location>
</feature>
<feature type="compositionally biased region" description="Polar residues" evidence="1">
    <location>
        <begin position="72"/>
        <end position="85"/>
    </location>
</feature>
<dbReference type="InterPro" id="IPR052772">
    <property type="entry name" value="Endo/PolyKinase_Domain-Protein"/>
</dbReference>
<feature type="region of interest" description="Disordered" evidence="1">
    <location>
        <begin position="323"/>
        <end position="342"/>
    </location>
</feature>
<feature type="region of interest" description="Disordered" evidence="1">
    <location>
        <begin position="512"/>
        <end position="537"/>
    </location>
</feature>
<reference evidence="3" key="1">
    <citation type="thesis" date="2020" institute="ProQuest LLC" country="789 East Eisenhower Parkway, Ann Arbor, MI, USA">
        <title>Comparative Genomics and Chromosome Evolution.</title>
        <authorList>
            <person name="Mudd A.B."/>
        </authorList>
    </citation>
    <scope>NUCLEOTIDE SEQUENCE</scope>
    <source>
        <strain evidence="3">HN-11 Male</strain>
        <tissue evidence="3">Kidney and liver</tissue>
    </source>
</reference>
<proteinExistence type="predicted"/>
<name>A0A8J6EF62_ELECQ</name>
<feature type="compositionally biased region" description="Polar residues" evidence="1">
    <location>
        <begin position="323"/>
        <end position="338"/>
    </location>
</feature>
<feature type="compositionally biased region" description="Basic and acidic residues" evidence="1">
    <location>
        <begin position="520"/>
        <end position="533"/>
    </location>
</feature>
<dbReference type="Proteomes" id="UP000770717">
    <property type="component" value="Unassembled WGS sequence"/>
</dbReference>
<dbReference type="SMART" id="SM01162">
    <property type="entry name" value="DUF1771"/>
    <property type="match status" value="1"/>
</dbReference>
<comment type="caution">
    <text evidence="3">The sequence shown here is derived from an EMBL/GenBank/DDBJ whole genome shotgun (WGS) entry which is preliminary data.</text>
</comment>
<evidence type="ECO:0000313" key="4">
    <source>
        <dbReference type="Proteomes" id="UP000770717"/>
    </source>
</evidence>
<dbReference type="Pfam" id="PF08590">
    <property type="entry name" value="DUF1771"/>
    <property type="match status" value="1"/>
</dbReference>
<dbReference type="PANTHER" id="PTHR46535">
    <property type="entry name" value="NEDD4-BINDING PROTEIN 2"/>
    <property type="match status" value="1"/>
</dbReference>
<dbReference type="AlphaFoldDB" id="A0A8J6EF62"/>
<dbReference type="SMART" id="SM00463">
    <property type="entry name" value="SMR"/>
    <property type="match status" value="1"/>
</dbReference>
<dbReference type="GO" id="GO:0005634">
    <property type="term" value="C:nucleus"/>
    <property type="evidence" value="ECO:0007669"/>
    <property type="project" value="TreeGrafter"/>
</dbReference>
<gene>
    <name evidence="3" type="ORF">GDO78_014105</name>
</gene>